<protein>
    <submittedName>
        <fullName evidence="4">Transposase</fullName>
    </submittedName>
</protein>
<dbReference type="WBParaSite" id="ACRNAN_scaffold11436.g11423.t1">
    <property type="protein sequence ID" value="ACRNAN_scaffold11436.g11423.t1"/>
    <property type="gene ID" value="ACRNAN_scaffold11436.g11423"/>
</dbReference>
<name>A0A914CJZ9_9BILA</name>
<feature type="compositionally biased region" description="Polar residues" evidence="2">
    <location>
        <begin position="65"/>
        <end position="74"/>
    </location>
</feature>
<dbReference type="AlphaFoldDB" id="A0A914CJZ9"/>
<dbReference type="Gene3D" id="1.10.10.10">
    <property type="entry name" value="Winged helix-like DNA-binding domain superfamily/Winged helix DNA-binding domain"/>
    <property type="match status" value="1"/>
</dbReference>
<evidence type="ECO:0000256" key="2">
    <source>
        <dbReference type="SAM" id="MobiDB-lite"/>
    </source>
</evidence>
<dbReference type="Pfam" id="PF13384">
    <property type="entry name" value="HTH_23"/>
    <property type="match status" value="1"/>
</dbReference>
<feature type="region of interest" description="Disordered" evidence="2">
    <location>
        <begin position="45"/>
        <end position="79"/>
    </location>
</feature>
<dbReference type="Proteomes" id="UP000887540">
    <property type="component" value="Unplaced"/>
</dbReference>
<evidence type="ECO:0000313" key="4">
    <source>
        <dbReference type="WBParaSite" id="ACRNAN_scaffold11436.g11423.t1"/>
    </source>
</evidence>
<dbReference type="InterPro" id="IPR009057">
    <property type="entry name" value="Homeodomain-like_sf"/>
</dbReference>
<sequence>MKSLKNLRDAIIRAHERGKKQVEIAEFLGISTSTVNDAIKRYKESGNNEDQKGNVQCARGMIKRNPTTRANSTRKLAKKLDVSEASARRILKKDLNLKPFKFQKRQKLNAQAKL</sequence>
<comment type="subcellular location">
    <subcellularLocation>
        <location evidence="1">Nucleus</location>
    </subcellularLocation>
</comment>
<dbReference type="InterPro" id="IPR036388">
    <property type="entry name" value="WH-like_DNA-bd_sf"/>
</dbReference>
<dbReference type="PANTHER" id="PTHR46068">
    <property type="entry name" value="PROTEIN CBG27172"/>
    <property type="match status" value="1"/>
</dbReference>
<organism evidence="3 4">
    <name type="scientific">Acrobeloides nanus</name>
    <dbReference type="NCBI Taxonomy" id="290746"/>
    <lineage>
        <taxon>Eukaryota</taxon>
        <taxon>Metazoa</taxon>
        <taxon>Ecdysozoa</taxon>
        <taxon>Nematoda</taxon>
        <taxon>Chromadorea</taxon>
        <taxon>Rhabditida</taxon>
        <taxon>Tylenchina</taxon>
        <taxon>Cephalobomorpha</taxon>
        <taxon>Cephaloboidea</taxon>
        <taxon>Cephalobidae</taxon>
        <taxon>Acrobeloides</taxon>
    </lineage>
</organism>
<reference evidence="4" key="1">
    <citation type="submission" date="2022-11" db="UniProtKB">
        <authorList>
            <consortium name="WormBaseParasite"/>
        </authorList>
    </citation>
    <scope>IDENTIFICATION</scope>
</reference>
<evidence type="ECO:0000256" key="1">
    <source>
        <dbReference type="ARBA" id="ARBA00004123"/>
    </source>
</evidence>
<keyword evidence="3" id="KW-1185">Reference proteome</keyword>
<accession>A0A914CJZ9</accession>
<dbReference type="PANTHER" id="PTHR46068:SF1">
    <property type="entry name" value="TRANSPOSASE IS30-LIKE HTH DOMAIN-CONTAINING PROTEIN"/>
    <property type="match status" value="1"/>
</dbReference>
<proteinExistence type="predicted"/>
<dbReference type="GO" id="GO:0005634">
    <property type="term" value="C:nucleus"/>
    <property type="evidence" value="ECO:0007669"/>
    <property type="project" value="UniProtKB-SubCell"/>
</dbReference>
<evidence type="ECO:0000313" key="3">
    <source>
        <dbReference type="Proteomes" id="UP000887540"/>
    </source>
</evidence>
<dbReference type="SUPFAM" id="SSF46689">
    <property type="entry name" value="Homeodomain-like"/>
    <property type="match status" value="1"/>
</dbReference>